<name>A0A8J2BTU2_9BACT</name>
<keyword evidence="2" id="KW-1185">Reference proteome</keyword>
<organism evidence="1 2">
    <name type="scientific">Candidatus Methylacidithermus pantelleriae</name>
    <dbReference type="NCBI Taxonomy" id="2744239"/>
    <lineage>
        <taxon>Bacteria</taxon>
        <taxon>Pseudomonadati</taxon>
        <taxon>Verrucomicrobiota</taxon>
        <taxon>Methylacidiphilae</taxon>
        <taxon>Methylacidiphilales</taxon>
        <taxon>Methylacidiphilaceae</taxon>
        <taxon>Candidatus Methylacidithermus</taxon>
    </lineage>
</organism>
<comment type="caution">
    <text evidence="1">The sequence shown here is derived from an EMBL/GenBank/DDBJ whole genome shotgun (WGS) entry which is preliminary data.</text>
</comment>
<protein>
    <submittedName>
        <fullName evidence="1">Uncharacterized protein</fullName>
    </submittedName>
</protein>
<proteinExistence type="predicted"/>
<dbReference type="AlphaFoldDB" id="A0A8J2BTU2"/>
<evidence type="ECO:0000313" key="1">
    <source>
        <dbReference type="EMBL" id="CAF0700105.1"/>
    </source>
</evidence>
<accession>A0A8J2BTU2</accession>
<sequence>MGWRMWCAIEMLTNRNGVDPTPYQLIWCPKVWCDVLTVAVARETGGILDGICAERG</sequence>
<gene>
    <name evidence="1" type="ORF">MPNT_330002</name>
</gene>
<evidence type="ECO:0000313" key="2">
    <source>
        <dbReference type="Proteomes" id="UP000663859"/>
    </source>
</evidence>
<reference evidence="1" key="1">
    <citation type="submission" date="2021-02" db="EMBL/GenBank/DDBJ databases">
        <authorList>
            <person name="Cremers G."/>
            <person name="Picone N."/>
        </authorList>
    </citation>
    <scope>NUCLEOTIDE SEQUENCE</scope>
    <source>
        <strain evidence="1">PQ17</strain>
    </source>
</reference>
<dbReference type="Proteomes" id="UP000663859">
    <property type="component" value="Unassembled WGS sequence"/>
</dbReference>
<dbReference type="EMBL" id="CAJNOB010000027">
    <property type="protein sequence ID" value="CAF0700105.1"/>
    <property type="molecule type" value="Genomic_DNA"/>
</dbReference>